<sequence length="106" mass="11778">MERDIFGRLLAIAVEQKVNIEYCLSFPLAPIPPALFSCSGEMLKTDKSTLSKQLTSKIVSENPGEIDVEIIDGFYYMYQIGSTLPQTFGKLAESILIKLCAKKAQE</sequence>
<comment type="caution">
    <text evidence="1">The sequence shown here is derived from an EMBL/GenBank/DDBJ whole genome shotgun (WGS) entry which is preliminary data.</text>
</comment>
<accession>A0ABD2MWQ7</accession>
<keyword evidence="2" id="KW-1185">Reference proteome</keyword>
<protein>
    <submittedName>
        <fullName evidence="1">Uncharacterized protein</fullName>
    </submittedName>
</protein>
<proteinExistence type="predicted"/>
<feature type="non-terminal residue" evidence="1">
    <location>
        <position position="106"/>
    </location>
</feature>
<name>A0ABD2MWQ7_9CUCU</name>
<evidence type="ECO:0000313" key="1">
    <source>
        <dbReference type="EMBL" id="KAL3270913.1"/>
    </source>
</evidence>
<dbReference type="Proteomes" id="UP001516400">
    <property type="component" value="Unassembled WGS sequence"/>
</dbReference>
<dbReference type="AlphaFoldDB" id="A0ABD2MWQ7"/>
<reference evidence="1 2" key="1">
    <citation type="journal article" date="2021" name="BMC Biol.">
        <title>Horizontally acquired antibacterial genes associated with adaptive radiation of ladybird beetles.</title>
        <authorList>
            <person name="Li H.S."/>
            <person name="Tang X.F."/>
            <person name="Huang Y.H."/>
            <person name="Xu Z.Y."/>
            <person name="Chen M.L."/>
            <person name="Du X.Y."/>
            <person name="Qiu B.Y."/>
            <person name="Chen P.T."/>
            <person name="Zhang W."/>
            <person name="Slipinski A."/>
            <person name="Escalona H.E."/>
            <person name="Waterhouse R.M."/>
            <person name="Zwick A."/>
            <person name="Pang H."/>
        </authorList>
    </citation>
    <scope>NUCLEOTIDE SEQUENCE [LARGE SCALE GENOMIC DNA]</scope>
    <source>
        <strain evidence="1">SYSU2018</strain>
    </source>
</reference>
<organism evidence="1 2">
    <name type="scientific">Cryptolaemus montrouzieri</name>
    <dbReference type="NCBI Taxonomy" id="559131"/>
    <lineage>
        <taxon>Eukaryota</taxon>
        <taxon>Metazoa</taxon>
        <taxon>Ecdysozoa</taxon>
        <taxon>Arthropoda</taxon>
        <taxon>Hexapoda</taxon>
        <taxon>Insecta</taxon>
        <taxon>Pterygota</taxon>
        <taxon>Neoptera</taxon>
        <taxon>Endopterygota</taxon>
        <taxon>Coleoptera</taxon>
        <taxon>Polyphaga</taxon>
        <taxon>Cucujiformia</taxon>
        <taxon>Coccinelloidea</taxon>
        <taxon>Coccinellidae</taxon>
        <taxon>Scymninae</taxon>
        <taxon>Scymnini</taxon>
        <taxon>Cryptolaemus</taxon>
    </lineage>
</organism>
<gene>
    <name evidence="1" type="ORF">HHI36_021420</name>
</gene>
<evidence type="ECO:0000313" key="2">
    <source>
        <dbReference type="Proteomes" id="UP001516400"/>
    </source>
</evidence>
<dbReference type="EMBL" id="JABFTP020000042">
    <property type="protein sequence ID" value="KAL3270913.1"/>
    <property type="molecule type" value="Genomic_DNA"/>
</dbReference>